<feature type="signal peptide" evidence="1">
    <location>
        <begin position="1"/>
        <end position="20"/>
    </location>
</feature>
<organism evidence="3 4">
    <name type="scientific">Gossypium harknessii</name>
    <dbReference type="NCBI Taxonomy" id="34285"/>
    <lineage>
        <taxon>Eukaryota</taxon>
        <taxon>Viridiplantae</taxon>
        <taxon>Streptophyta</taxon>
        <taxon>Embryophyta</taxon>
        <taxon>Tracheophyta</taxon>
        <taxon>Spermatophyta</taxon>
        <taxon>Magnoliopsida</taxon>
        <taxon>eudicotyledons</taxon>
        <taxon>Gunneridae</taxon>
        <taxon>Pentapetalae</taxon>
        <taxon>rosids</taxon>
        <taxon>malvids</taxon>
        <taxon>Malvales</taxon>
        <taxon>Malvaceae</taxon>
        <taxon>Malvoideae</taxon>
        <taxon>Gossypium</taxon>
    </lineage>
</organism>
<feature type="chain" id="PRO_5029645653" description="Transposase MuDR plant domain-containing protein" evidence="1">
    <location>
        <begin position="21"/>
        <end position="298"/>
    </location>
</feature>
<dbReference type="OrthoDB" id="1002194at2759"/>
<gene>
    <name evidence="3" type="ORF">Gohar_027026</name>
</gene>
<dbReference type="AlphaFoldDB" id="A0A7J9HU54"/>
<sequence length="298" mass="34262">MVMNVVRLLVVNLVSVRVRSWVRGVTLLVKVVRVMEVVRRGLMLLSMKVREVEGKTTGNGKETILAEIESESSREQFEAEVFEEVDGEGLNDSVGREEDGNETEYFDSDDYGSIFESEDDDNTNVCRRSSFRTYNPNSASPHFYIGMLFKDGEQFKSAIRKYSMCCRRELKIIRNEPNRVRVKCIASKKHVNVNMTRCRRAKKMVKDKLAVNFIHEFAMLWDDAGELRLKNLGSTIKMAMNRVTPKSPPHFKRFYVYFKAMKRGWKEGCKLILGLDGCFLKGPFKGELLAAVRRDGNN</sequence>
<evidence type="ECO:0000259" key="2">
    <source>
        <dbReference type="Pfam" id="PF03108"/>
    </source>
</evidence>
<dbReference type="PANTHER" id="PTHR31973:SF187">
    <property type="entry name" value="MUTATOR TRANSPOSASE MUDRA PROTEIN"/>
    <property type="match status" value="1"/>
</dbReference>
<proteinExistence type="predicted"/>
<protein>
    <recommendedName>
        <fullName evidence="2">Transposase MuDR plant domain-containing protein</fullName>
    </recommendedName>
</protein>
<dbReference type="EMBL" id="JABFAD010000011">
    <property type="protein sequence ID" value="MBA0813148.1"/>
    <property type="molecule type" value="Genomic_DNA"/>
</dbReference>
<dbReference type="Pfam" id="PF03108">
    <property type="entry name" value="DBD_Tnp_Mut"/>
    <property type="match status" value="1"/>
</dbReference>
<dbReference type="InterPro" id="IPR004332">
    <property type="entry name" value="Transposase_MuDR"/>
</dbReference>
<accession>A0A7J9HU54</accession>
<comment type="caution">
    <text evidence="3">The sequence shown here is derived from an EMBL/GenBank/DDBJ whole genome shotgun (WGS) entry which is preliminary data.</text>
</comment>
<feature type="domain" description="Transposase MuDR plant" evidence="2">
    <location>
        <begin position="145"/>
        <end position="187"/>
    </location>
</feature>
<dbReference type="Proteomes" id="UP000593560">
    <property type="component" value="Unassembled WGS sequence"/>
</dbReference>
<evidence type="ECO:0000313" key="3">
    <source>
        <dbReference type="EMBL" id="MBA0813148.1"/>
    </source>
</evidence>
<reference evidence="3 4" key="1">
    <citation type="journal article" date="2019" name="Genome Biol. Evol.">
        <title>Insights into the evolution of the New World diploid cottons (Gossypium, subgenus Houzingenia) based on genome sequencing.</title>
        <authorList>
            <person name="Grover C.E."/>
            <person name="Arick M.A. 2nd"/>
            <person name="Thrash A."/>
            <person name="Conover J.L."/>
            <person name="Sanders W.S."/>
            <person name="Peterson D.G."/>
            <person name="Frelichowski J.E."/>
            <person name="Scheffler J.A."/>
            <person name="Scheffler B.E."/>
            <person name="Wendel J.F."/>
        </authorList>
    </citation>
    <scope>NUCLEOTIDE SEQUENCE [LARGE SCALE GENOMIC DNA]</scope>
    <source>
        <strain evidence="3">0</strain>
        <tissue evidence="3">Leaf</tissue>
    </source>
</reference>
<evidence type="ECO:0000313" key="4">
    <source>
        <dbReference type="Proteomes" id="UP000593560"/>
    </source>
</evidence>
<keyword evidence="4" id="KW-1185">Reference proteome</keyword>
<keyword evidence="1" id="KW-0732">Signal</keyword>
<dbReference type="PANTHER" id="PTHR31973">
    <property type="entry name" value="POLYPROTEIN, PUTATIVE-RELATED"/>
    <property type="match status" value="1"/>
</dbReference>
<name>A0A7J9HU54_9ROSI</name>
<evidence type="ECO:0000256" key="1">
    <source>
        <dbReference type="SAM" id="SignalP"/>
    </source>
</evidence>